<evidence type="ECO:0000256" key="4">
    <source>
        <dbReference type="ARBA" id="ARBA00022840"/>
    </source>
</evidence>
<dbReference type="CDD" id="cd14014">
    <property type="entry name" value="STKc_PknB_like"/>
    <property type="match status" value="1"/>
</dbReference>
<feature type="transmembrane region" description="Helical" evidence="6">
    <location>
        <begin position="327"/>
        <end position="348"/>
    </location>
</feature>
<dbReference type="Proteomes" id="UP001268256">
    <property type="component" value="Unassembled WGS sequence"/>
</dbReference>
<keyword evidence="4" id="KW-0067">ATP-binding</keyword>
<dbReference type="InterPro" id="IPR011009">
    <property type="entry name" value="Kinase-like_dom_sf"/>
</dbReference>
<dbReference type="Pfam" id="PF00069">
    <property type="entry name" value="Pkinase"/>
    <property type="match status" value="1"/>
</dbReference>
<proteinExistence type="predicted"/>
<dbReference type="PROSITE" id="PS50011">
    <property type="entry name" value="PROTEIN_KINASE_DOM"/>
    <property type="match status" value="1"/>
</dbReference>
<keyword evidence="1" id="KW-0808">Transferase</keyword>
<evidence type="ECO:0000256" key="5">
    <source>
        <dbReference type="SAM" id="MobiDB-lite"/>
    </source>
</evidence>
<evidence type="ECO:0000256" key="3">
    <source>
        <dbReference type="ARBA" id="ARBA00022777"/>
    </source>
</evidence>
<reference evidence="9" key="1">
    <citation type="submission" date="2023-07" db="EMBL/GenBank/DDBJ databases">
        <authorList>
            <person name="Luz R."/>
            <person name="Cordeiro R."/>
            <person name="Fonseca A."/>
            <person name="Goncalves V."/>
        </authorList>
    </citation>
    <scope>NUCLEOTIDE SEQUENCE [LARGE SCALE GENOMIC DNA]</scope>
    <source>
        <strain evidence="9">BACA0444</strain>
    </source>
</reference>
<feature type="compositionally biased region" description="Pro residues" evidence="5">
    <location>
        <begin position="428"/>
        <end position="472"/>
    </location>
</feature>
<evidence type="ECO:0000256" key="2">
    <source>
        <dbReference type="ARBA" id="ARBA00022741"/>
    </source>
</evidence>
<dbReference type="PROSITE" id="PS00108">
    <property type="entry name" value="PROTEIN_KINASE_ST"/>
    <property type="match status" value="1"/>
</dbReference>
<keyword evidence="6" id="KW-0472">Membrane</keyword>
<dbReference type="SMART" id="SM00220">
    <property type="entry name" value="S_TKc"/>
    <property type="match status" value="1"/>
</dbReference>
<dbReference type="RefSeq" id="WP_322878626.1">
    <property type="nucleotide sequence ID" value="NZ_JAVMIP010000011.1"/>
</dbReference>
<evidence type="ECO:0000313" key="9">
    <source>
        <dbReference type="Proteomes" id="UP001268256"/>
    </source>
</evidence>
<protein>
    <submittedName>
        <fullName evidence="8">Protein kinase</fullName>
    </submittedName>
</protein>
<evidence type="ECO:0000313" key="8">
    <source>
        <dbReference type="EMBL" id="MDS3861382.1"/>
    </source>
</evidence>
<dbReference type="InterPro" id="IPR000719">
    <property type="entry name" value="Prot_kinase_dom"/>
</dbReference>
<dbReference type="InterPro" id="IPR008271">
    <property type="entry name" value="Ser/Thr_kinase_AS"/>
</dbReference>
<dbReference type="AlphaFoldDB" id="A0AAE4FTP3"/>
<keyword evidence="3 8" id="KW-0418">Kinase</keyword>
<dbReference type="Gene3D" id="3.30.200.20">
    <property type="entry name" value="Phosphorylase Kinase, domain 1"/>
    <property type="match status" value="1"/>
</dbReference>
<feature type="compositionally biased region" description="Pro residues" evidence="5">
    <location>
        <begin position="369"/>
        <end position="404"/>
    </location>
</feature>
<dbReference type="EMBL" id="JAVMIP010000011">
    <property type="protein sequence ID" value="MDS3861382.1"/>
    <property type="molecule type" value="Genomic_DNA"/>
</dbReference>
<feature type="compositionally biased region" description="Low complexity" evidence="5">
    <location>
        <begin position="473"/>
        <end position="483"/>
    </location>
</feature>
<organism evidence="8 9">
    <name type="scientific">Pseudocalidococcus azoricus BACA0444</name>
    <dbReference type="NCBI Taxonomy" id="2918990"/>
    <lineage>
        <taxon>Bacteria</taxon>
        <taxon>Bacillati</taxon>
        <taxon>Cyanobacteriota</taxon>
        <taxon>Cyanophyceae</taxon>
        <taxon>Acaryochloridales</taxon>
        <taxon>Thermosynechococcaceae</taxon>
        <taxon>Pseudocalidococcus</taxon>
        <taxon>Pseudocalidococcus azoricus</taxon>
    </lineage>
</organism>
<keyword evidence="6" id="KW-0812">Transmembrane</keyword>
<feature type="region of interest" description="Disordered" evidence="5">
    <location>
        <begin position="356"/>
        <end position="483"/>
    </location>
</feature>
<evidence type="ECO:0000256" key="6">
    <source>
        <dbReference type="SAM" id="Phobius"/>
    </source>
</evidence>
<accession>A0AAE4FTP3</accession>
<feature type="region of interest" description="Disordered" evidence="5">
    <location>
        <begin position="301"/>
        <end position="321"/>
    </location>
</feature>
<evidence type="ECO:0000259" key="7">
    <source>
        <dbReference type="PROSITE" id="PS50011"/>
    </source>
</evidence>
<dbReference type="Gene3D" id="1.10.510.10">
    <property type="entry name" value="Transferase(Phosphotransferase) domain 1"/>
    <property type="match status" value="1"/>
</dbReference>
<keyword evidence="6" id="KW-1133">Transmembrane helix</keyword>
<name>A0AAE4FTP3_9CYAN</name>
<sequence length="483" mass="51763">MTVTPLALGNSLQGGKYRLDALLSQGGFGVTYRATHTLLHQTMVLKTINPAQHDPQQLAQIGQRFIHEAQRLAKFQHPHIVRVSDCFIEGGLPFIVMDYIPGQTLAALVRNRPLSPDQAIHYIKQVGSALALVHDHGLLHRDVKPDNIMLRQGTDSVVLIDFGIAREYTPGKVETNTGMLSAGYAPVEQYLPKHQWSPATDIYALAATLYALLAAKPPVASVLRDRVPLDSLQKFQRNLSPGLEAAVLAGMALDARDRPQSVAEWLDLLDETESGNGRAGVSAMTTSTVAVLPQARPIIPATQPELASARKSRSQPSSSRSMWHSPWFWLLGTAIVGSGIGAGLGLWLRQQTSIPGAPPLIQQDESFPPTRPPVTPQPPVLDLPPPFESSPTPSLPSPEISPPLPEEETPRPELPTPTPDGNGTPAPEVTPTPPSTETPPPEPAPSVSPEPIPVDPPKPPPAPDPKPDPPTPAATEPKNPGNP</sequence>
<comment type="caution">
    <text evidence="8">The sequence shown here is derived from an EMBL/GenBank/DDBJ whole genome shotgun (WGS) entry which is preliminary data.</text>
</comment>
<feature type="domain" description="Protein kinase" evidence="7">
    <location>
        <begin position="17"/>
        <end position="328"/>
    </location>
</feature>
<dbReference type="GO" id="GO:0005524">
    <property type="term" value="F:ATP binding"/>
    <property type="evidence" value="ECO:0007669"/>
    <property type="project" value="UniProtKB-KW"/>
</dbReference>
<dbReference type="GO" id="GO:0004674">
    <property type="term" value="F:protein serine/threonine kinase activity"/>
    <property type="evidence" value="ECO:0007669"/>
    <property type="project" value="TreeGrafter"/>
</dbReference>
<keyword evidence="2" id="KW-0547">Nucleotide-binding</keyword>
<keyword evidence="9" id="KW-1185">Reference proteome</keyword>
<dbReference type="PANTHER" id="PTHR43289">
    <property type="entry name" value="MITOGEN-ACTIVATED PROTEIN KINASE KINASE KINASE 20-RELATED"/>
    <property type="match status" value="1"/>
</dbReference>
<gene>
    <name evidence="8" type="ORF">RIF25_11250</name>
</gene>
<dbReference type="PANTHER" id="PTHR43289:SF34">
    <property type="entry name" value="SERINE_THREONINE-PROTEIN KINASE YBDM-RELATED"/>
    <property type="match status" value="1"/>
</dbReference>
<evidence type="ECO:0000256" key="1">
    <source>
        <dbReference type="ARBA" id="ARBA00022679"/>
    </source>
</evidence>
<dbReference type="SUPFAM" id="SSF56112">
    <property type="entry name" value="Protein kinase-like (PK-like)"/>
    <property type="match status" value="1"/>
</dbReference>